<keyword evidence="13" id="KW-1185">Reference proteome</keyword>
<dbReference type="SMART" id="SM00028">
    <property type="entry name" value="TPR"/>
    <property type="match status" value="3"/>
</dbReference>
<reference evidence="12 13" key="1">
    <citation type="submission" date="2019-08" db="EMBL/GenBank/DDBJ databases">
        <title>Complete genome sequence of Candidatus Uab amorphum.</title>
        <authorList>
            <person name="Shiratori T."/>
            <person name="Suzuki S."/>
            <person name="Kakizawa Y."/>
            <person name="Ishida K."/>
        </authorList>
    </citation>
    <scope>NUCLEOTIDE SEQUENCE [LARGE SCALE GENOMIC DNA]</scope>
    <source>
        <strain evidence="12 13">SRT547</strain>
    </source>
</reference>
<feature type="repeat" description="TPR" evidence="8">
    <location>
        <begin position="1418"/>
        <end position="1451"/>
    </location>
</feature>
<dbReference type="Gene3D" id="2.60.200.20">
    <property type="match status" value="1"/>
</dbReference>
<dbReference type="InterPro" id="IPR011990">
    <property type="entry name" value="TPR-like_helical_dom_sf"/>
</dbReference>
<dbReference type="EMBL" id="AP019860">
    <property type="protein sequence ID" value="BBM86594.1"/>
    <property type="molecule type" value="Genomic_DNA"/>
</dbReference>
<proteinExistence type="predicted"/>
<evidence type="ECO:0000256" key="2">
    <source>
        <dbReference type="ARBA" id="ARBA00022679"/>
    </source>
</evidence>
<dbReference type="InterPro" id="IPR000253">
    <property type="entry name" value="FHA_dom"/>
</dbReference>
<dbReference type="PROSITE" id="PS50011">
    <property type="entry name" value="PROTEIN_KINASE_DOM"/>
    <property type="match status" value="1"/>
</dbReference>
<dbReference type="Gene3D" id="1.10.510.10">
    <property type="entry name" value="Transferase(Phosphotransferase) domain 1"/>
    <property type="match status" value="1"/>
</dbReference>
<dbReference type="InterPro" id="IPR008984">
    <property type="entry name" value="SMAD_FHA_dom_sf"/>
</dbReference>
<keyword evidence="12" id="KW-0723">Serine/threonine-protein kinase</keyword>
<dbReference type="PROSITE" id="PS50294">
    <property type="entry name" value="WD_REPEATS_REGION"/>
    <property type="match status" value="1"/>
</dbReference>
<evidence type="ECO:0000256" key="8">
    <source>
        <dbReference type="PROSITE-ProRule" id="PRU00339"/>
    </source>
</evidence>
<dbReference type="PROSITE" id="PS50006">
    <property type="entry name" value="FHA_DOMAIN"/>
    <property type="match status" value="1"/>
</dbReference>
<dbReference type="Proteomes" id="UP000326354">
    <property type="component" value="Chromosome"/>
</dbReference>
<dbReference type="PROSITE" id="PS50293">
    <property type="entry name" value="TPR_REGION"/>
    <property type="match status" value="1"/>
</dbReference>
<dbReference type="GO" id="GO:0005524">
    <property type="term" value="F:ATP binding"/>
    <property type="evidence" value="ECO:0007669"/>
    <property type="project" value="UniProtKB-KW"/>
</dbReference>
<dbReference type="PROSITE" id="PS50005">
    <property type="entry name" value="TPR"/>
    <property type="match status" value="3"/>
</dbReference>
<organism evidence="12 13">
    <name type="scientific">Uabimicrobium amorphum</name>
    <dbReference type="NCBI Taxonomy" id="2596890"/>
    <lineage>
        <taxon>Bacteria</taxon>
        <taxon>Pseudomonadati</taxon>
        <taxon>Planctomycetota</taxon>
        <taxon>Candidatus Uabimicrobiia</taxon>
        <taxon>Candidatus Uabimicrobiales</taxon>
        <taxon>Candidatus Uabimicrobiaceae</taxon>
        <taxon>Candidatus Uabimicrobium</taxon>
    </lineage>
</organism>
<evidence type="ECO:0000313" key="13">
    <source>
        <dbReference type="Proteomes" id="UP000326354"/>
    </source>
</evidence>
<feature type="coiled-coil region" evidence="9">
    <location>
        <begin position="442"/>
        <end position="476"/>
    </location>
</feature>
<keyword evidence="5 12" id="KW-0418">Kinase</keyword>
<accession>A0A5S9IRJ5</accession>
<dbReference type="InterPro" id="IPR019775">
    <property type="entry name" value="WD40_repeat_CS"/>
</dbReference>
<evidence type="ECO:0000256" key="3">
    <source>
        <dbReference type="ARBA" id="ARBA00022737"/>
    </source>
</evidence>
<feature type="repeat" description="WD" evidence="7">
    <location>
        <begin position="1164"/>
        <end position="1188"/>
    </location>
</feature>
<evidence type="ECO:0000256" key="9">
    <source>
        <dbReference type="SAM" id="Coils"/>
    </source>
</evidence>
<evidence type="ECO:0000256" key="1">
    <source>
        <dbReference type="ARBA" id="ARBA00022574"/>
    </source>
</evidence>
<feature type="domain" description="Protein kinase" evidence="11">
    <location>
        <begin position="76"/>
        <end position="389"/>
    </location>
</feature>
<dbReference type="InterPro" id="IPR001680">
    <property type="entry name" value="WD40_rpt"/>
</dbReference>
<feature type="repeat" description="TPR" evidence="8">
    <location>
        <begin position="1318"/>
        <end position="1351"/>
    </location>
</feature>
<evidence type="ECO:0000313" key="12">
    <source>
        <dbReference type="EMBL" id="BBM86594.1"/>
    </source>
</evidence>
<dbReference type="PANTHER" id="PTHR43289">
    <property type="entry name" value="MITOGEN-ACTIVATED PROTEIN KINASE KINASE KINASE 20-RELATED"/>
    <property type="match status" value="1"/>
</dbReference>
<sequence>MDEEKFKSQWKKLLHDSEDVRGTYKPRETFSGKATIVQSDPTQTYSDHKTQVQNADVEKIQTKSKINTAQNPSADYVDLTEINRGGMGIIYQAKQTKLKRDIAIKKMLSTKEKEKFLAESLVNAYLEHPNIVPVHEIDENEQGEILLAMKLVQGTSWKDLLYPKTQEQQEKASQYDLEGHLQILLNVCNAIAYAHSKNIVHCDLKPENIMIGEFGEVLVMDWGIAVDLSEQHSKEETRTLRNTEIQHPMGTPCYVSPELAEGRGKDISYATDVYLLGGILYEILHRRPPHQGNSIWQVLLAAREGNIPPFEKEIPDELQVICTKALQGSIIERHQKIIEFQKEIQDYLIHHESILITKKSQEILTQCQNSLENKEKSTHELYEQFASAISGFQQAIELWHENEKARLGQRETRLSYARLALENDDLGLAQNQVEKIEVDTAANELTMEIQKKQQAKLEEQQRMMQLQKDLDKERDDAFLNLAYIHHEKAVAIDKKLEKMDGEQEFWEVDDLHRQCGAYACRTIEFLNKIIQQDNYQDEIEHLKSESKVFIWSSLVRFDSPLQWESCAFGHDEKIDNITISHDNELIASTAGLEMRIWEIDTGKQIAFFDHPAATSNLAFSKDNKKIICVLENRDIIYSDLKTRVQHKSTWIYPELQADAGGFENIILSKYGSFVISYETSKGGRLLVLDTKTDKTIYKTTTTFCSSAGFSSDEKMFFFGNSIVNLETRTEINARIPAFATTFSPSNQYIIGCAPDRGKIYLYDIKNSEMRTVATIPRACLVECYSENKIIVYTHGEKQYLYLVDITQNKILLELEIPKDKKIKKRWCLNTNEGYIATISKNNRTINFRCLDSSKQIVKNYGHDVLENIVFDHVTNRVITKSSDKFIYWDKSTGRKLYLEQKPKESSVDSPCKRGIGKQVVLDLNKSKDQIRFLKIEKKYKKFPIIDHNSEIAQVTYSRQHNELVSASKDGMIRFWDLREKFVDISFSKKTYKMDDVSKNHNVTYKNVKPSYGDPYIKIHNKISQNGMDLHSSLKVLLVEFSCFENIFAAVYEDGTIRIWDSLKTRRIRDRDVRFINKNNQKTSSLSFDVDGNAPLDIGECFEYEERCIGKSDQKISSLSFNQDATKLIATTGNRISVYDLVDGKDFSIDENVNIQCAIFGYQDRIIISASNDKKVKVWDTFSRKHLLTLDSFKENIIEMRFSSKEKVLACIGNTSSSLWRINLDKLDIALKWRPFNRKAYIVDDSYFFNEILEKYPAELREQIFKQDIEINTSIHANRYLWDYFEGENVENPFATNKRDGNYLEKAISDEMELHHKNPELYYCRGSFYNNKKKYDLAAQDFSKAIQFGLDNYLIYTKRGVVYYNLHQYDLALQDFDRALRLKPNNPQIYLYRAKIHFQKNYDSALKNFNTLVYLAPSSETYYYRGFFYKTHGKLDRAKRDFIRAMKMEETVTDTKQTFLPPKTLLRDIQDFTIQCYRKSKIYVIIDEKSSDMKKINKPKLTCGKDPLCDFSIPHDNSISEKHCLLKITNSGVEIVDLQSRHGTFVNGMRETKRLIVANDVICIGNTLFQMR</sequence>
<dbReference type="PANTHER" id="PTHR43289:SF6">
    <property type="entry name" value="SERINE_THREONINE-PROTEIN KINASE NEKL-3"/>
    <property type="match status" value="1"/>
</dbReference>
<dbReference type="InterPro" id="IPR036322">
    <property type="entry name" value="WD40_repeat_dom_sf"/>
</dbReference>
<dbReference type="CDD" id="cd14014">
    <property type="entry name" value="STKc_PknB_like"/>
    <property type="match status" value="1"/>
</dbReference>
<dbReference type="SUPFAM" id="SSF56112">
    <property type="entry name" value="Protein kinase-like (PK-like)"/>
    <property type="match status" value="1"/>
</dbReference>
<dbReference type="PROSITE" id="PS00108">
    <property type="entry name" value="PROTEIN_KINASE_ST"/>
    <property type="match status" value="1"/>
</dbReference>
<evidence type="ECO:0000256" key="5">
    <source>
        <dbReference type="ARBA" id="ARBA00022777"/>
    </source>
</evidence>
<dbReference type="SUPFAM" id="SSF49879">
    <property type="entry name" value="SMAD/FHA domain"/>
    <property type="match status" value="1"/>
</dbReference>
<dbReference type="SUPFAM" id="SSF69322">
    <property type="entry name" value="Tricorn protease domain 2"/>
    <property type="match status" value="1"/>
</dbReference>
<dbReference type="Gene3D" id="1.25.40.10">
    <property type="entry name" value="Tetratricopeptide repeat domain"/>
    <property type="match status" value="2"/>
</dbReference>
<dbReference type="PROSITE" id="PS50082">
    <property type="entry name" value="WD_REPEATS_2"/>
    <property type="match status" value="2"/>
</dbReference>
<keyword evidence="3" id="KW-0677">Repeat</keyword>
<protein>
    <submittedName>
        <fullName evidence="12">Serine/threonine protein kinase</fullName>
    </submittedName>
</protein>
<keyword evidence="2" id="KW-0808">Transferase</keyword>
<dbReference type="Pfam" id="PF00400">
    <property type="entry name" value="WD40"/>
    <property type="match status" value="2"/>
</dbReference>
<dbReference type="Gene3D" id="2.130.10.10">
    <property type="entry name" value="YVTN repeat-like/Quinoprotein amine dehydrogenase"/>
    <property type="match status" value="3"/>
</dbReference>
<feature type="domain" description="FHA" evidence="10">
    <location>
        <begin position="1500"/>
        <end position="1550"/>
    </location>
</feature>
<dbReference type="InterPro" id="IPR008271">
    <property type="entry name" value="Ser/Thr_kinase_AS"/>
</dbReference>
<evidence type="ECO:0000256" key="4">
    <source>
        <dbReference type="ARBA" id="ARBA00022741"/>
    </source>
</evidence>
<dbReference type="Pfam" id="PF00498">
    <property type="entry name" value="FHA"/>
    <property type="match status" value="1"/>
</dbReference>
<dbReference type="RefSeq" id="WP_151970642.1">
    <property type="nucleotide sequence ID" value="NZ_AP019860.1"/>
</dbReference>
<dbReference type="KEGG" id="uam:UABAM_04980"/>
<dbReference type="InterPro" id="IPR015943">
    <property type="entry name" value="WD40/YVTN_repeat-like_dom_sf"/>
</dbReference>
<keyword evidence="9" id="KW-0175">Coiled coil</keyword>
<feature type="repeat" description="TPR" evidence="8">
    <location>
        <begin position="1352"/>
        <end position="1385"/>
    </location>
</feature>
<dbReference type="InterPro" id="IPR019734">
    <property type="entry name" value="TPR_rpt"/>
</dbReference>
<keyword evidence="1 7" id="KW-0853">WD repeat</keyword>
<keyword evidence="8" id="KW-0802">TPR repeat</keyword>
<dbReference type="Pfam" id="PF00515">
    <property type="entry name" value="TPR_1"/>
    <property type="match status" value="1"/>
</dbReference>
<name>A0A5S9IRJ5_UABAM</name>
<feature type="repeat" description="WD" evidence="7">
    <location>
        <begin position="944"/>
        <end position="978"/>
    </location>
</feature>
<gene>
    <name evidence="12" type="ORF">UABAM_04980</name>
</gene>
<keyword evidence="4" id="KW-0547">Nucleotide-binding</keyword>
<dbReference type="SMART" id="SM00220">
    <property type="entry name" value="S_TKc"/>
    <property type="match status" value="1"/>
</dbReference>
<evidence type="ECO:0000259" key="11">
    <source>
        <dbReference type="PROSITE" id="PS50011"/>
    </source>
</evidence>
<evidence type="ECO:0000259" key="10">
    <source>
        <dbReference type="PROSITE" id="PS50006"/>
    </source>
</evidence>
<dbReference type="SUPFAM" id="SSF48452">
    <property type="entry name" value="TPR-like"/>
    <property type="match status" value="1"/>
</dbReference>
<dbReference type="Pfam" id="PF00069">
    <property type="entry name" value="Pkinase"/>
    <property type="match status" value="1"/>
</dbReference>
<evidence type="ECO:0000256" key="7">
    <source>
        <dbReference type="PROSITE-ProRule" id="PRU00221"/>
    </source>
</evidence>
<evidence type="ECO:0000256" key="6">
    <source>
        <dbReference type="ARBA" id="ARBA00022840"/>
    </source>
</evidence>
<dbReference type="PROSITE" id="PS00678">
    <property type="entry name" value="WD_REPEATS_1"/>
    <property type="match status" value="1"/>
</dbReference>
<dbReference type="OrthoDB" id="500858at2"/>
<dbReference type="CDD" id="cd00060">
    <property type="entry name" value="FHA"/>
    <property type="match status" value="1"/>
</dbReference>
<dbReference type="InterPro" id="IPR011009">
    <property type="entry name" value="Kinase-like_dom_sf"/>
</dbReference>
<keyword evidence="6" id="KW-0067">ATP-binding</keyword>
<dbReference type="SMART" id="SM00240">
    <property type="entry name" value="FHA"/>
    <property type="match status" value="1"/>
</dbReference>
<dbReference type="GO" id="GO:0004674">
    <property type="term" value="F:protein serine/threonine kinase activity"/>
    <property type="evidence" value="ECO:0007669"/>
    <property type="project" value="UniProtKB-KW"/>
</dbReference>
<dbReference type="InterPro" id="IPR000719">
    <property type="entry name" value="Prot_kinase_dom"/>
</dbReference>
<dbReference type="SUPFAM" id="SSF50978">
    <property type="entry name" value="WD40 repeat-like"/>
    <property type="match status" value="1"/>
</dbReference>
<dbReference type="SMART" id="SM00320">
    <property type="entry name" value="WD40"/>
    <property type="match status" value="8"/>
</dbReference>